<dbReference type="AlphaFoldDB" id="A0A8T3AMR9"/>
<dbReference type="EMBL" id="JAGYWB010000015">
    <property type="protein sequence ID" value="KAI0497308.1"/>
    <property type="molecule type" value="Genomic_DNA"/>
</dbReference>
<dbReference type="Gene3D" id="3.60.10.10">
    <property type="entry name" value="Endonuclease/exonuclease/phosphatase"/>
    <property type="match status" value="1"/>
</dbReference>
<dbReference type="InterPro" id="IPR036691">
    <property type="entry name" value="Endo/exonu/phosph_ase_sf"/>
</dbReference>
<dbReference type="PANTHER" id="PTHR33710">
    <property type="entry name" value="BNAC02G09200D PROTEIN"/>
    <property type="match status" value="1"/>
</dbReference>
<evidence type="ECO:0000313" key="1">
    <source>
        <dbReference type="EMBL" id="KAI0497308.1"/>
    </source>
</evidence>
<proteinExistence type="predicted"/>
<gene>
    <name evidence="1" type="ORF">KFK09_020531</name>
</gene>
<organism evidence="1 2">
    <name type="scientific">Dendrobium nobile</name>
    <name type="common">Orchid</name>
    <dbReference type="NCBI Taxonomy" id="94219"/>
    <lineage>
        <taxon>Eukaryota</taxon>
        <taxon>Viridiplantae</taxon>
        <taxon>Streptophyta</taxon>
        <taxon>Embryophyta</taxon>
        <taxon>Tracheophyta</taxon>
        <taxon>Spermatophyta</taxon>
        <taxon>Magnoliopsida</taxon>
        <taxon>Liliopsida</taxon>
        <taxon>Asparagales</taxon>
        <taxon>Orchidaceae</taxon>
        <taxon>Epidendroideae</taxon>
        <taxon>Malaxideae</taxon>
        <taxon>Dendrobiinae</taxon>
        <taxon>Dendrobium</taxon>
    </lineage>
</organism>
<evidence type="ECO:0000313" key="2">
    <source>
        <dbReference type="Proteomes" id="UP000829196"/>
    </source>
</evidence>
<keyword evidence="2" id="KW-1185">Reference proteome</keyword>
<comment type="caution">
    <text evidence="1">The sequence shown here is derived from an EMBL/GenBank/DDBJ whole genome shotgun (WGS) entry which is preliminary data.</text>
</comment>
<dbReference type="PANTHER" id="PTHR33710:SF77">
    <property type="entry name" value="DNASE I-LIKE SUPERFAMILY PROTEIN"/>
    <property type="match status" value="1"/>
</dbReference>
<protein>
    <recommendedName>
        <fullName evidence="3">Endonuclease/exonuclease/phosphatase domain-containing protein</fullName>
    </recommendedName>
</protein>
<evidence type="ECO:0008006" key="3">
    <source>
        <dbReference type="Google" id="ProtNLM"/>
    </source>
</evidence>
<name>A0A8T3AMR9_DENNO</name>
<dbReference type="OrthoDB" id="685803at2759"/>
<dbReference type="Proteomes" id="UP000829196">
    <property type="component" value="Unassembled WGS sequence"/>
</dbReference>
<sequence>MWKNNLVSFDVTAHSSQLIFGVLKTSMGVNWNVATVYGHKELQVWRDLWRNLEQLMTEEIPTIVGGDFNCLLSREDKRGGKRFCLSKGPKEMKLFMDNQDLHDLNVSGPRYTWCNNKQGNARIWERLDRCLLNSAALLLVPTASVKHLARVASDHCPIIFKIDNKQHTKVKTFRFEDTWKSYPASRKIVSDAWGRPDFGDEADILNRKIMRTLKSLFFWNRNKYKKLDLLKEELKTDILNLQLQEEAEGGLNPDNLNLLRGKVKELNTTLLRLSMWWNQRAKAAWNEDGDTNSRFYHTYASARKNGNMIRQIKDNNIVMVDDEVLIESVFLNFFEDK</sequence>
<reference evidence="1" key="1">
    <citation type="journal article" date="2022" name="Front. Genet.">
        <title>Chromosome-Scale Assembly of the Dendrobium nobile Genome Provides Insights Into the Molecular Mechanism of the Biosynthesis of the Medicinal Active Ingredient of Dendrobium.</title>
        <authorList>
            <person name="Xu Q."/>
            <person name="Niu S.-C."/>
            <person name="Li K.-L."/>
            <person name="Zheng P.-J."/>
            <person name="Zhang X.-J."/>
            <person name="Jia Y."/>
            <person name="Liu Y."/>
            <person name="Niu Y.-X."/>
            <person name="Yu L.-H."/>
            <person name="Chen D.-F."/>
            <person name="Zhang G.-Q."/>
        </authorList>
    </citation>
    <scope>NUCLEOTIDE SEQUENCE</scope>
    <source>
        <tissue evidence="1">Leaf</tissue>
    </source>
</reference>
<accession>A0A8T3AMR9</accession>
<dbReference type="SUPFAM" id="SSF56219">
    <property type="entry name" value="DNase I-like"/>
    <property type="match status" value="1"/>
</dbReference>